<dbReference type="InterPro" id="IPR025714">
    <property type="entry name" value="Methyltranfer_dom"/>
</dbReference>
<dbReference type="AlphaFoldDB" id="A0A6J7UHF1"/>
<dbReference type="Pfam" id="PF13847">
    <property type="entry name" value="Methyltransf_31"/>
    <property type="match status" value="1"/>
</dbReference>
<sequence>MSITEFLDSVEIAHFTSAEEFWERLHGLPNKDIAVIARTIFEERQSGRVNPVHSAFFFESLENSQFFHSVVSPYLNVLLQELDAIDLPPGDILELGSGAGVVACFLAQKYPEKKVVGIDLLPAVVATAQKLAQLLGLSNVEFHQQEIAGLRLGKTFGCVLSVALREEMSSGRQGSFGYFSAISELPNAIVASASPLSQCVAQHLADGGLYVSLERCHDVASIATWVGEMQSVGIAPMLENSTMLMFTGVLTGAEKMPLLLSTHADTRVDAESLLQWRMNGSNEMQSDELAIESRIYSQRAWRVVKATEFGIRDELGDAAARVYLLECDREGLVYFTTNRGAREIIFETSFGGAQILTNKFEHLLGELTYNPSVVDVRSITSL</sequence>
<dbReference type="SUPFAM" id="SSF53335">
    <property type="entry name" value="S-adenosyl-L-methionine-dependent methyltransferases"/>
    <property type="match status" value="1"/>
</dbReference>
<reference evidence="3" key="1">
    <citation type="submission" date="2020-05" db="EMBL/GenBank/DDBJ databases">
        <authorList>
            <person name="Chiriac C."/>
            <person name="Salcher M."/>
            <person name="Ghai R."/>
            <person name="Kavagutti S V."/>
        </authorList>
    </citation>
    <scope>NUCLEOTIDE SEQUENCE</scope>
</reference>
<dbReference type="CDD" id="cd02440">
    <property type="entry name" value="AdoMet_MTases"/>
    <property type="match status" value="1"/>
</dbReference>
<dbReference type="Gene3D" id="3.40.50.150">
    <property type="entry name" value="Vaccinia Virus protein VP39"/>
    <property type="match status" value="1"/>
</dbReference>
<proteinExistence type="predicted"/>
<accession>A0A6J7UHF1</accession>
<protein>
    <submittedName>
        <fullName evidence="3">Unannotated protein</fullName>
    </submittedName>
</protein>
<evidence type="ECO:0000313" key="3">
    <source>
        <dbReference type="EMBL" id="CAB5063778.1"/>
    </source>
</evidence>
<dbReference type="EMBL" id="CAFBPN010000022">
    <property type="protein sequence ID" value="CAB5016572.1"/>
    <property type="molecule type" value="Genomic_DNA"/>
</dbReference>
<feature type="domain" description="Methyltransferase" evidence="1">
    <location>
        <begin position="92"/>
        <end position="151"/>
    </location>
</feature>
<dbReference type="EMBL" id="CAFBQU010000011">
    <property type="protein sequence ID" value="CAB5063778.1"/>
    <property type="molecule type" value="Genomic_DNA"/>
</dbReference>
<name>A0A6J7UHF1_9ZZZZ</name>
<organism evidence="3">
    <name type="scientific">freshwater metagenome</name>
    <dbReference type="NCBI Taxonomy" id="449393"/>
    <lineage>
        <taxon>unclassified sequences</taxon>
        <taxon>metagenomes</taxon>
        <taxon>ecological metagenomes</taxon>
    </lineage>
</organism>
<dbReference type="InterPro" id="IPR029063">
    <property type="entry name" value="SAM-dependent_MTases_sf"/>
</dbReference>
<evidence type="ECO:0000313" key="2">
    <source>
        <dbReference type="EMBL" id="CAB5016572.1"/>
    </source>
</evidence>
<evidence type="ECO:0000259" key="1">
    <source>
        <dbReference type="Pfam" id="PF13847"/>
    </source>
</evidence>
<gene>
    <name evidence="2" type="ORF">UFOPK4098_00617</name>
    <name evidence="3" type="ORF">UFOPK4347_00641</name>
</gene>